<gene>
    <name evidence="10" type="ORF">OCL97_20865</name>
</gene>
<evidence type="ECO:0000256" key="5">
    <source>
        <dbReference type="ARBA" id="ARBA00022840"/>
    </source>
</evidence>
<reference evidence="10 11" key="1">
    <citation type="submission" date="2022-09" db="EMBL/GenBank/DDBJ databases">
        <title>New species of Phenylobacterium.</title>
        <authorList>
            <person name="Mieszkin S."/>
        </authorList>
    </citation>
    <scope>NUCLEOTIDE SEQUENCE [LARGE SCALE GENOMIC DNA]</scope>
    <source>
        <strain evidence="10 11">HK31-G</strain>
    </source>
</reference>
<dbReference type="RefSeq" id="WP_377371657.1">
    <property type="nucleotide sequence ID" value="NZ_JAOTJD010000057.1"/>
</dbReference>
<evidence type="ECO:0000256" key="1">
    <source>
        <dbReference type="ARBA" id="ARBA00009156"/>
    </source>
</evidence>
<keyword evidence="3" id="KW-0547">Nucleotide-binding</keyword>
<dbReference type="InterPro" id="IPR018483">
    <property type="entry name" value="Carb_kinase_FGGY_CS"/>
</dbReference>
<keyword evidence="5" id="KW-0067">ATP-binding</keyword>
<protein>
    <recommendedName>
        <fullName evidence="6">ATP:glycerol 3-phosphotransferase</fullName>
    </recommendedName>
</protein>
<comment type="caution">
    <text evidence="10">The sequence shown here is derived from an EMBL/GenBank/DDBJ whole genome shotgun (WGS) entry which is preliminary data.</text>
</comment>
<dbReference type="PROSITE" id="PS00445">
    <property type="entry name" value="FGGY_KINASES_2"/>
    <property type="match status" value="1"/>
</dbReference>
<evidence type="ECO:0000259" key="8">
    <source>
        <dbReference type="Pfam" id="PF00370"/>
    </source>
</evidence>
<keyword evidence="2 7" id="KW-0808">Transferase</keyword>
<dbReference type="PANTHER" id="PTHR10196">
    <property type="entry name" value="SUGAR KINASE"/>
    <property type="match status" value="1"/>
</dbReference>
<dbReference type="InterPro" id="IPR000577">
    <property type="entry name" value="Carb_kinase_FGGY"/>
</dbReference>
<sequence length="477" mass="49963">MPELLLAIDAGTTNLRVCLFTAGGELLSQASSAVRTLSPDPGRVEQDATAIWRGTRQAISRALSAAGRTAHDLAAIGVTSQRTSAVIWDRISGRPLTPLVVWSDLRGVARARELQALGVGLAPQQAAAKLEGMVAGLADHPPERLAFGNIDSFLIWKLTGGAAHVTDRSQAWPTGYLDLSTLAWNARLMELQGLAPSLFPTLCDTWGRLGTTTREGLGAVVPITADIADQQAALIGQGCETAGAAKVSYGTSATFNIATGATFLYPGPSTPPFIQSSVGGDTRFCLEGMVYSAGSALDWMRARFNLGDHRRFEALAAATPDAQGAYLLPAFQGLGAPHGEPTRRGVIGGLDLGTRAGHLARAALEGVAFRVREVSDHVAAATDLPGSEVLKVDGGLSANEVLMQVQADLLARPIARHAHREATACGAAICAARGVGLLGSAESAGFVRHDRVFEPRLSVDEAQGRLARWKVQVYGTA</sequence>
<evidence type="ECO:0000313" key="11">
    <source>
        <dbReference type="Proteomes" id="UP001598130"/>
    </source>
</evidence>
<evidence type="ECO:0000256" key="2">
    <source>
        <dbReference type="ARBA" id="ARBA00022679"/>
    </source>
</evidence>
<evidence type="ECO:0000259" key="9">
    <source>
        <dbReference type="Pfam" id="PF02782"/>
    </source>
</evidence>
<dbReference type="InterPro" id="IPR018485">
    <property type="entry name" value="FGGY_C"/>
</dbReference>
<evidence type="ECO:0000313" key="10">
    <source>
        <dbReference type="EMBL" id="MFD3266402.1"/>
    </source>
</evidence>
<dbReference type="SUPFAM" id="SSF53067">
    <property type="entry name" value="Actin-like ATPase domain"/>
    <property type="match status" value="2"/>
</dbReference>
<organism evidence="10 11">
    <name type="scientific">Phenylobacterium ferrooxidans</name>
    <dbReference type="NCBI Taxonomy" id="2982689"/>
    <lineage>
        <taxon>Bacteria</taxon>
        <taxon>Pseudomonadati</taxon>
        <taxon>Pseudomonadota</taxon>
        <taxon>Alphaproteobacteria</taxon>
        <taxon>Caulobacterales</taxon>
        <taxon>Caulobacteraceae</taxon>
        <taxon>Phenylobacterium</taxon>
    </lineage>
</organism>
<feature type="domain" description="Carbohydrate kinase FGGY C-terminal" evidence="9">
    <location>
        <begin position="245"/>
        <end position="433"/>
    </location>
</feature>
<proteinExistence type="inferred from homology"/>
<dbReference type="Pfam" id="PF02782">
    <property type="entry name" value="FGGY_C"/>
    <property type="match status" value="1"/>
</dbReference>
<evidence type="ECO:0000256" key="6">
    <source>
        <dbReference type="ARBA" id="ARBA00043149"/>
    </source>
</evidence>
<evidence type="ECO:0000256" key="3">
    <source>
        <dbReference type="ARBA" id="ARBA00022741"/>
    </source>
</evidence>
<keyword evidence="4 7" id="KW-0418">Kinase</keyword>
<comment type="similarity">
    <text evidence="1 7">Belongs to the FGGY kinase family.</text>
</comment>
<dbReference type="Gene3D" id="3.30.420.40">
    <property type="match status" value="2"/>
</dbReference>
<evidence type="ECO:0000256" key="7">
    <source>
        <dbReference type="RuleBase" id="RU003733"/>
    </source>
</evidence>
<dbReference type="EMBL" id="JAOTJD010000057">
    <property type="protein sequence ID" value="MFD3266402.1"/>
    <property type="molecule type" value="Genomic_DNA"/>
</dbReference>
<feature type="domain" description="Carbohydrate kinase FGGY N-terminal" evidence="8">
    <location>
        <begin position="5"/>
        <end position="236"/>
    </location>
</feature>
<dbReference type="InterPro" id="IPR018484">
    <property type="entry name" value="FGGY_N"/>
</dbReference>
<name>A0ABW6CTJ8_9CAUL</name>
<evidence type="ECO:0000256" key="4">
    <source>
        <dbReference type="ARBA" id="ARBA00022777"/>
    </source>
</evidence>
<dbReference type="InterPro" id="IPR043129">
    <property type="entry name" value="ATPase_NBD"/>
</dbReference>
<dbReference type="GO" id="GO:0016301">
    <property type="term" value="F:kinase activity"/>
    <property type="evidence" value="ECO:0007669"/>
    <property type="project" value="UniProtKB-KW"/>
</dbReference>
<keyword evidence="11" id="KW-1185">Reference proteome</keyword>
<dbReference type="Proteomes" id="UP001598130">
    <property type="component" value="Unassembled WGS sequence"/>
</dbReference>
<dbReference type="Pfam" id="PF00370">
    <property type="entry name" value="FGGY_N"/>
    <property type="match status" value="1"/>
</dbReference>
<accession>A0ABW6CTJ8</accession>
<dbReference type="PANTHER" id="PTHR10196:SF69">
    <property type="entry name" value="GLYCEROL KINASE"/>
    <property type="match status" value="1"/>
</dbReference>
<dbReference type="PIRSF" id="PIRSF000538">
    <property type="entry name" value="GlpK"/>
    <property type="match status" value="1"/>
</dbReference>